<gene>
    <name evidence="1" type="ORF">CDV28_101172</name>
</gene>
<dbReference type="EMBL" id="NQJD01000001">
    <property type="protein sequence ID" value="TAA76269.1"/>
    <property type="molecule type" value="Genomic_DNA"/>
</dbReference>
<comment type="caution">
    <text evidence="1">The sequence shown here is derived from an EMBL/GenBank/DDBJ whole genome shotgun (WGS) entry which is preliminary data.</text>
</comment>
<keyword evidence="2" id="KW-1185">Reference proteome</keyword>
<dbReference type="Proteomes" id="UP000316238">
    <property type="component" value="Unassembled WGS sequence"/>
</dbReference>
<evidence type="ECO:0000313" key="1">
    <source>
        <dbReference type="EMBL" id="TAA76269.1"/>
    </source>
</evidence>
<reference evidence="1" key="1">
    <citation type="submission" date="2017-07" db="EMBL/GenBank/DDBJ databases">
        <title>The cable genome - Insights into the physiology and evolution of filamentous bacteria capable of sulfide oxidation via long distance electron transfer.</title>
        <authorList>
            <person name="Thorup C."/>
            <person name="Bjerg J.T."/>
            <person name="Schreiber L."/>
            <person name="Nielsen L.P."/>
            <person name="Kjeldsen K.U."/>
            <person name="Boesen T."/>
            <person name="Boggild A."/>
            <person name="Meysman F."/>
            <person name="Geelhoed J."/>
            <person name="Schramm A."/>
        </authorList>
    </citation>
    <scope>NUCLEOTIDE SEQUENCE [LARGE SCALE GENOMIC DNA]</scope>
    <source>
        <strain evidence="1">GS</strain>
    </source>
</reference>
<sequence length="87" mass="10565">MLTKNQYKTQHFSCMIPKVNSKGRVRLHYPCFLHMLRQFFSNIYQSQAISHHIAESDLFFKNIFCPFRNMFIFFCLYNSEFKLQISL</sequence>
<accession>A0A521G5I1</accession>
<evidence type="ECO:0000313" key="2">
    <source>
        <dbReference type="Proteomes" id="UP000316238"/>
    </source>
</evidence>
<name>A0A521G5I1_9BACT</name>
<proteinExistence type="predicted"/>
<dbReference type="AlphaFoldDB" id="A0A521G5I1"/>
<protein>
    <submittedName>
        <fullName evidence="1">Uncharacterized protein</fullName>
    </submittedName>
</protein>
<organism evidence="1 2">
    <name type="scientific">Candidatus Electronema aureum</name>
    <dbReference type="NCBI Taxonomy" id="2005002"/>
    <lineage>
        <taxon>Bacteria</taxon>
        <taxon>Pseudomonadati</taxon>
        <taxon>Thermodesulfobacteriota</taxon>
        <taxon>Desulfobulbia</taxon>
        <taxon>Desulfobulbales</taxon>
        <taxon>Desulfobulbaceae</taxon>
        <taxon>Candidatus Electronema</taxon>
    </lineage>
</organism>